<dbReference type="InterPro" id="IPR020449">
    <property type="entry name" value="Tscrpt_reg_AraC-type_HTH"/>
</dbReference>
<dbReference type="Proteomes" id="UP000557217">
    <property type="component" value="Unassembled WGS sequence"/>
</dbReference>
<keyword evidence="2 5" id="KW-0238">DNA-binding</keyword>
<reference evidence="5 6" key="1">
    <citation type="submission" date="2020-08" db="EMBL/GenBank/DDBJ databases">
        <title>Genomic Encyclopedia of Type Strains, Phase IV (KMG-IV): sequencing the most valuable type-strain genomes for metagenomic binning, comparative biology and taxonomic classification.</title>
        <authorList>
            <person name="Goeker M."/>
        </authorList>
    </citation>
    <scope>NUCLEOTIDE SEQUENCE [LARGE SCALE GENOMIC DNA]</scope>
    <source>
        <strain evidence="5 6">DSM 10633</strain>
    </source>
</reference>
<dbReference type="PROSITE" id="PS01124">
    <property type="entry name" value="HTH_ARAC_FAMILY_2"/>
    <property type="match status" value="1"/>
</dbReference>
<proteinExistence type="predicted"/>
<evidence type="ECO:0000313" key="5">
    <source>
        <dbReference type="EMBL" id="MBB5149859.1"/>
    </source>
</evidence>
<evidence type="ECO:0000313" key="6">
    <source>
        <dbReference type="Proteomes" id="UP000557217"/>
    </source>
</evidence>
<dbReference type="InterPro" id="IPR009057">
    <property type="entry name" value="Homeodomain-like_sf"/>
</dbReference>
<name>A0A840PTR3_URETH</name>
<accession>A0A840PTR3</accession>
<dbReference type="SMART" id="SM00342">
    <property type="entry name" value="HTH_ARAC"/>
    <property type="match status" value="1"/>
</dbReference>
<dbReference type="Gene3D" id="1.10.10.60">
    <property type="entry name" value="Homeodomain-like"/>
    <property type="match status" value="2"/>
</dbReference>
<dbReference type="InterPro" id="IPR018060">
    <property type="entry name" value="HTH_AraC"/>
</dbReference>
<dbReference type="Pfam" id="PF12833">
    <property type="entry name" value="HTH_18"/>
    <property type="match status" value="1"/>
</dbReference>
<comment type="caution">
    <text evidence="5">The sequence shown here is derived from an EMBL/GenBank/DDBJ whole genome shotgun (WGS) entry which is preliminary data.</text>
</comment>
<dbReference type="PRINTS" id="PR00032">
    <property type="entry name" value="HTHARAC"/>
</dbReference>
<sequence length="267" mass="31863">MQLHQQSISETISKRYFQEIDSINQYTGIEEFFTIESRLLFEIFHLEADKAKKSLHELIDILSIRFGKQVIKEVRNYFMTLSSIVARKLMENQVPSKKAFAFNVACIDMIQNKMKDAEFLQFADELIDFYVSFIADRKQPTFRHQTVNKVIMYINDELENDLTVESIAQKFHISTSHLSRIFREHVGITLVEYLNVRRVEESQYYLRHTNKSITSISEQFHFCNQSYFTRIFKKYTGVTPKHFRDELHHDFFRFELPETANVEKEKI</sequence>
<dbReference type="GO" id="GO:0003700">
    <property type="term" value="F:DNA-binding transcription factor activity"/>
    <property type="evidence" value="ECO:0007669"/>
    <property type="project" value="InterPro"/>
</dbReference>
<evidence type="ECO:0000259" key="4">
    <source>
        <dbReference type="PROSITE" id="PS01124"/>
    </source>
</evidence>
<dbReference type="PANTHER" id="PTHR43280:SF2">
    <property type="entry name" value="HTH-TYPE TRANSCRIPTIONAL REGULATOR EXSA"/>
    <property type="match status" value="1"/>
</dbReference>
<dbReference type="RefSeq" id="WP_016838327.1">
    <property type="nucleotide sequence ID" value="NZ_AP018335.1"/>
</dbReference>
<dbReference type="PANTHER" id="PTHR43280">
    <property type="entry name" value="ARAC-FAMILY TRANSCRIPTIONAL REGULATOR"/>
    <property type="match status" value="1"/>
</dbReference>
<evidence type="ECO:0000256" key="3">
    <source>
        <dbReference type="ARBA" id="ARBA00023163"/>
    </source>
</evidence>
<evidence type="ECO:0000256" key="1">
    <source>
        <dbReference type="ARBA" id="ARBA00023015"/>
    </source>
</evidence>
<dbReference type="AlphaFoldDB" id="A0A840PTR3"/>
<organism evidence="5 6">
    <name type="scientific">Ureibacillus thermosphaericus</name>
    <dbReference type="NCBI Taxonomy" id="51173"/>
    <lineage>
        <taxon>Bacteria</taxon>
        <taxon>Bacillati</taxon>
        <taxon>Bacillota</taxon>
        <taxon>Bacilli</taxon>
        <taxon>Bacillales</taxon>
        <taxon>Caryophanaceae</taxon>
        <taxon>Ureibacillus</taxon>
    </lineage>
</organism>
<keyword evidence="6" id="KW-1185">Reference proteome</keyword>
<gene>
    <name evidence="5" type="ORF">HNR36_002251</name>
</gene>
<keyword evidence="3" id="KW-0804">Transcription</keyword>
<dbReference type="GO" id="GO:0043565">
    <property type="term" value="F:sequence-specific DNA binding"/>
    <property type="evidence" value="ECO:0007669"/>
    <property type="project" value="InterPro"/>
</dbReference>
<dbReference type="EMBL" id="JACHGZ010000030">
    <property type="protein sequence ID" value="MBB5149859.1"/>
    <property type="molecule type" value="Genomic_DNA"/>
</dbReference>
<keyword evidence="1" id="KW-0805">Transcription regulation</keyword>
<protein>
    <submittedName>
        <fullName evidence="5">AraC-like DNA-binding protein</fullName>
    </submittedName>
</protein>
<evidence type="ECO:0000256" key="2">
    <source>
        <dbReference type="ARBA" id="ARBA00023125"/>
    </source>
</evidence>
<feature type="domain" description="HTH araC/xylS-type" evidence="4">
    <location>
        <begin position="148"/>
        <end position="246"/>
    </location>
</feature>
<dbReference type="SUPFAM" id="SSF46689">
    <property type="entry name" value="Homeodomain-like"/>
    <property type="match status" value="2"/>
</dbReference>